<dbReference type="PANTHER" id="PTHR47963:SF5">
    <property type="entry name" value="DEAD-BOX ATP-DEPENDENT RNA HELICASE CSHA"/>
    <property type="match status" value="1"/>
</dbReference>
<dbReference type="Pfam" id="PF25399">
    <property type="entry name" value="DeaD_dimer"/>
    <property type="match status" value="1"/>
</dbReference>
<proteinExistence type="inferred from homology"/>
<comment type="catalytic activity">
    <reaction evidence="9">
        <text>ATP + H2O = ADP + phosphate + H(+)</text>
        <dbReference type="Rhea" id="RHEA:13065"/>
        <dbReference type="ChEBI" id="CHEBI:15377"/>
        <dbReference type="ChEBI" id="CHEBI:15378"/>
        <dbReference type="ChEBI" id="CHEBI:30616"/>
        <dbReference type="ChEBI" id="CHEBI:43474"/>
        <dbReference type="ChEBI" id="CHEBI:456216"/>
        <dbReference type="EC" id="3.6.4.13"/>
    </reaction>
</comment>
<dbReference type="SMART" id="SM00487">
    <property type="entry name" value="DEXDc"/>
    <property type="match status" value="1"/>
</dbReference>
<dbReference type="PROSITE" id="PS00039">
    <property type="entry name" value="DEAD_ATP_HELICASE"/>
    <property type="match status" value="1"/>
</dbReference>
<dbReference type="Gene3D" id="3.40.50.300">
    <property type="entry name" value="P-loop containing nucleotide triphosphate hydrolases"/>
    <property type="match status" value="2"/>
</dbReference>
<dbReference type="InterPro" id="IPR012677">
    <property type="entry name" value="Nucleotide-bd_a/b_plait_sf"/>
</dbReference>
<keyword evidence="4 12" id="KW-0378">Hydrolase</keyword>
<dbReference type="AlphaFoldDB" id="A0A4R2RKM1"/>
<dbReference type="GO" id="GO:0033592">
    <property type="term" value="F:RNA strand annealing activity"/>
    <property type="evidence" value="ECO:0007669"/>
    <property type="project" value="TreeGrafter"/>
</dbReference>
<dbReference type="InterPro" id="IPR050547">
    <property type="entry name" value="DEAD_box_RNA_helicases"/>
</dbReference>
<sequence length="537" mass="59927">MENQTTKEAGTDRTLFGQIELSKKVAQAIFDMGFEEPSPIQAKAIPAILEGKDMIGQAQTGTGKTATFGIPMAERLDPKDGRVQALVLCPTRELAIQVAQEIAKIGRLIDVKALPVYGGQSIDRQIRALRYGVQVVIGTPGRILDHLSRKTLRLNNVRMVVLDEADEMLDMGFIEDIESIIKETPEERQTLLFSATMPAPIQKLARQYMKNPEFVTISRDKLTVPLIEQVYYECKESQKADALCRVLDMEEIGAAIVFCRTKRGVDELVASLESRGYFAEGLHGDLTQTQRDRVMKKFREGKAELLVATDVAARGLDVENVTHVINYDVPQDPESYVHRIGRTGRAGRKGIAVTLINYREYRQLKLIERVTKARIQRRELPSMADIMERQKEAHKQRVLQLLQAGHFGDYKSIISEMADEYDPMEIAAAALKLLVEGPEAEKEAEDEVSEFGNTGAEPGMVRLFMNIGRAQGIRPQDIVRTVAEEAGIPGNVIGVINIYDKFTFVEVPEDVAGRVLGVMHQNMIKGRKISVEPAKAR</sequence>
<evidence type="ECO:0000256" key="11">
    <source>
        <dbReference type="PROSITE-ProRule" id="PRU00552"/>
    </source>
</evidence>
<keyword evidence="17" id="KW-1185">Reference proteome</keyword>
<evidence type="ECO:0000256" key="9">
    <source>
        <dbReference type="ARBA" id="ARBA00047984"/>
    </source>
</evidence>
<evidence type="ECO:0000256" key="2">
    <source>
        <dbReference type="ARBA" id="ARBA00022490"/>
    </source>
</evidence>
<feature type="domain" description="Helicase ATP-binding" evidence="13">
    <location>
        <begin position="45"/>
        <end position="215"/>
    </location>
</feature>
<dbReference type="InterPro" id="IPR044742">
    <property type="entry name" value="DEAD/DEAH_RhlB"/>
</dbReference>
<keyword evidence="5 12" id="KW-0347">Helicase</keyword>
<dbReference type="PROSITE" id="PS51192">
    <property type="entry name" value="HELICASE_ATP_BIND_1"/>
    <property type="match status" value="1"/>
</dbReference>
<dbReference type="PANTHER" id="PTHR47963">
    <property type="entry name" value="DEAD-BOX ATP-DEPENDENT RNA HELICASE 47, MITOCHONDRIAL"/>
    <property type="match status" value="1"/>
</dbReference>
<evidence type="ECO:0000256" key="3">
    <source>
        <dbReference type="ARBA" id="ARBA00022741"/>
    </source>
</evidence>
<keyword evidence="2" id="KW-0963">Cytoplasm</keyword>
<dbReference type="FunFam" id="3.40.50.300:FF:000108">
    <property type="entry name" value="ATP-dependent RNA helicase RhlE"/>
    <property type="match status" value="1"/>
</dbReference>
<dbReference type="Pfam" id="PF00270">
    <property type="entry name" value="DEAD"/>
    <property type="match status" value="1"/>
</dbReference>
<dbReference type="InterPro" id="IPR057325">
    <property type="entry name" value="DeaD_dimer"/>
</dbReference>
<dbReference type="Pfam" id="PF03880">
    <property type="entry name" value="DbpA"/>
    <property type="match status" value="1"/>
</dbReference>
<dbReference type="InterPro" id="IPR014001">
    <property type="entry name" value="Helicase_ATP-bd"/>
</dbReference>
<dbReference type="InterPro" id="IPR014014">
    <property type="entry name" value="RNA_helicase_DEAD_Q_motif"/>
</dbReference>
<gene>
    <name evidence="16" type="ORF">EDD73_11817</name>
</gene>
<feature type="short sequence motif" description="Q motif" evidence="11">
    <location>
        <begin position="14"/>
        <end position="42"/>
    </location>
</feature>
<dbReference type="InterPro" id="IPR011545">
    <property type="entry name" value="DEAD/DEAH_box_helicase_dom"/>
</dbReference>
<evidence type="ECO:0000313" key="16">
    <source>
        <dbReference type="EMBL" id="TCP63474.1"/>
    </source>
</evidence>
<evidence type="ECO:0000256" key="8">
    <source>
        <dbReference type="ARBA" id="ARBA00038437"/>
    </source>
</evidence>
<accession>A0A4R2RKM1</accession>
<reference evidence="16 17" key="1">
    <citation type="submission" date="2019-03" db="EMBL/GenBank/DDBJ databases">
        <title>Genomic Encyclopedia of Type Strains, Phase IV (KMG-IV): sequencing the most valuable type-strain genomes for metagenomic binning, comparative biology and taxonomic classification.</title>
        <authorList>
            <person name="Goeker M."/>
        </authorList>
    </citation>
    <scope>NUCLEOTIDE SEQUENCE [LARGE SCALE GENOMIC DNA]</scope>
    <source>
        <strain evidence="16 17">DSM 11170</strain>
    </source>
</reference>
<dbReference type="EC" id="3.6.4.13" evidence="1"/>
<dbReference type="InterPro" id="IPR001650">
    <property type="entry name" value="Helicase_C-like"/>
</dbReference>
<dbReference type="InterPro" id="IPR000629">
    <property type="entry name" value="RNA-helicase_DEAD-box_CS"/>
</dbReference>
<keyword evidence="6 12" id="KW-0067">ATP-binding</keyword>
<dbReference type="RefSeq" id="WP_131919638.1">
    <property type="nucleotide sequence ID" value="NZ_JAOQNU010000017.1"/>
</dbReference>
<keyword evidence="7" id="KW-0346">Stress response</keyword>
<dbReference type="Proteomes" id="UP000294813">
    <property type="component" value="Unassembled WGS sequence"/>
</dbReference>
<dbReference type="InterPro" id="IPR027417">
    <property type="entry name" value="P-loop_NTPase"/>
</dbReference>
<dbReference type="SMART" id="SM00490">
    <property type="entry name" value="HELICc"/>
    <property type="match status" value="1"/>
</dbReference>
<feature type="domain" description="DEAD-box RNA helicase Q" evidence="15">
    <location>
        <begin position="14"/>
        <end position="42"/>
    </location>
</feature>
<dbReference type="SUPFAM" id="SSF52540">
    <property type="entry name" value="P-loop containing nucleoside triphosphate hydrolases"/>
    <property type="match status" value="1"/>
</dbReference>
<evidence type="ECO:0000259" key="14">
    <source>
        <dbReference type="PROSITE" id="PS51194"/>
    </source>
</evidence>
<dbReference type="GO" id="GO:0009409">
    <property type="term" value="P:response to cold"/>
    <property type="evidence" value="ECO:0007669"/>
    <property type="project" value="TreeGrafter"/>
</dbReference>
<dbReference type="GO" id="GO:0005840">
    <property type="term" value="C:ribosome"/>
    <property type="evidence" value="ECO:0007669"/>
    <property type="project" value="TreeGrafter"/>
</dbReference>
<dbReference type="OrthoDB" id="9805696at2"/>
<evidence type="ECO:0000256" key="12">
    <source>
        <dbReference type="RuleBase" id="RU000492"/>
    </source>
</evidence>
<keyword evidence="3 12" id="KW-0547">Nucleotide-binding</keyword>
<evidence type="ECO:0000256" key="6">
    <source>
        <dbReference type="ARBA" id="ARBA00022840"/>
    </source>
</evidence>
<evidence type="ECO:0000259" key="13">
    <source>
        <dbReference type="PROSITE" id="PS51192"/>
    </source>
</evidence>
<dbReference type="CDD" id="cd00268">
    <property type="entry name" value="DEADc"/>
    <property type="match status" value="1"/>
</dbReference>
<dbReference type="Gene3D" id="3.30.70.330">
    <property type="match status" value="1"/>
</dbReference>
<dbReference type="CDD" id="cd12252">
    <property type="entry name" value="RRM_DbpA"/>
    <property type="match status" value="1"/>
</dbReference>
<evidence type="ECO:0000256" key="7">
    <source>
        <dbReference type="ARBA" id="ARBA00023016"/>
    </source>
</evidence>
<dbReference type="GO" id="GO:0005524">
    <property type="term" value="F:ATP binding"/>
    <property type="evidence" value="ECO:0007669"/>
    <property type="project" value="UniProtKB-KW"/>
</dbReference>
<evidence type="ECO:0000256" key="1">
    <source>
        <dbReference type="ARBA" id="ARBA00012552"/>
    </source>
</evidence>
<feature type="domain" description="Helicase C-terminal" evidence="14">
    <location>
        <begin position="226"/>
        <end position="388"/>
    </location>
</feature>
<dbReference type="CDD" id="cd18787">
    <property type="entry name" value="SF2_C_DEAD"/>
    <property type="match status" value="1"/>
</dbReference>
<organism evidence="16 17">
    <name type="scientific">Heliophilum fasciatum</name>
    <dbReference type="NCBI Taxonomy" id="35700"/>
    <lineage>
        <taxon>Bacteria</taxon>
        <taxon>Bacillati</taxon>
        <taxon>Bacillota</taxon>
        <taxon>Clostridia</taxon>
        <taxon>Eubacteriales</taxon>
        <taxon>Heliobacteriaceae</taxon>
        <taxon>Heliophilum</taxon>
    </lineage>
</organism>
<evidence type="ECO:0000256" key="4">
    <source>
        <dbReference type="ARBA" id="ARBA00022801"/>
    </source>
</evidence>
<evidence type="ECO:0000259" key="15">
    <source>
        <dbReference type="PROSITE" id="PS51195"/>
    </source>
</evidence>
<dbReference type="GO" id="GO:0016787">
    <property type="term" value="F:hydrolase activity"/>
    <property type="evidence" value="ECO:0007669"/>
    <property type="project" value="UniProtKB-KW"/>
</dbReference>
<protein>
    <recommendedName>
        <fullName evidence="10">ATP-dependent RNA helicase CshA</fullName>
        <ecNumber evidence="1">3.6.4.13</ecNumber>
    </recommendedName>
</protein>
<evidence type="ECO:0000313" key="17">
    <source>
        <dbReference type="Proteomes" id="UP000294813"/>
    </source>
</evidence>
<dbReference type="PROSITE" id="PS51195">
    <property type="entry name" value="Q_MOTIF"/>
    <property type="match status" value="1"/>
</dbReference>
<dbReference type="EMBL" id="SLXT01000018">
    <property type="protein sequence ID" value="TCP63474.1"/>
    <property type="molecule type" value="Genomic_DNA"/>
</dbReference>
<evidence type="ECO:0000256" key="5">
    <source>
        <dbReference type="ARBA" id="ARBA00022806"/>
    </source>
</evidence>
<dbReference type="Pfam" id="PF00271">
    <property type="entry name" value="Helicase_C"/>
    <property type="match status" value="1"/>
</dbReference>
<dbReference type="PROSITE" id="PS51194">
    <property type="entry name" value="HELICASE_CTER"/>
    <property type="match status" value="1"/>
</dbReference>
<name>A0A4R2RKM1_9FIRM</name>
<dbReference type="GO" id="GO:0003724">
    <property type="term" value="F:RNA helicase activity"/>
    <property type="evidence" value="ECO:0007669"/>
    <property type="project" value="UniProtKB-EC"/>
</dbReference>
<dbReference type="InterPro" id="IPR005580">
    <property type="entry name" value="DbpA/CsdA_RNA-bd_dom"/>
</dbReference>
<comment type="similarity">
    <text evidence="8 12">Belongs to the DEAD box helicase family.</text>
</comment>
<evidence type="ECO:0000256" key="10">
    <source>
        <dbReference type="ARBA" id="ARBA00067932"/>
    </source>
</evidence>
<comment type="caution">
    <text evidence="16">The sequence shown here is derived from an EMBL/GenBank/DDBJ whole genome shotgun (WGS) entry which is preliminary data.</text>
</comment>
<dbReference type="GO" id="GO:0005829">
    <property type="term" value="C:cytosol"/>
    <property type="evidence" value="ECO:0007669"/>
    <property type="project" value="TreeGrafter"/>
</dbReference>